<accession>A0A0A9DGN9</accession>
<reference evidence="1" key="2">
    <citation type="journal article" date="2015" name="Data Brief">
        <title>Shoot transcriptome of the giant reed, Arundo donax.</title>
        <authorList>
            <person name="Barrero R.A."/>
            <person name="Guerrero F.D."/>
            <person name="Moolhuijzen P."/>
            <person name="Goolsby J.A."/>
            <person name="Tidwell J."/>
            <person name="Bellgard S.E."/>
            <person name="Bellgard M.I."/>
        </authorList>
    </citation>
    <scope>NUCLEOTIDE SEQUENCE</scope>
    <source>
        <tissue evidence="1">Shoot tissue taken approximately 20 cm above the soil surface</tissue>
    </source>
</reference>
<sequence>MAGLEVVGRRLECERQQVQHPQGLGRAGTPIEQHSWVCAAGHHPSVLTVAQDGGG</sequence>
<reference evidence="1" key="1">
    <citation type="submission" date="2014-09" db="EMBL/GenBank/DDBJ databases">
        <authorList>
            <person name="Magalhaes I.L.F."/>
            <person name="Oliveira U."/>
            <person name="Santos F.R."/>
            <person name="Vidigal T.H.D.A."/>
            <person name="Brescovit A.D."/>
            <person name="Santos A.J."/>
        </authorList>
    </citation>
    <scope>NUCLEOTIDE SEQUENCE</scope>
    <source>
        <tissue evidence="1">Shoot tissue taken approximately 20 cm above the soil surface</tissue>
    </source>
</reference>
<protein>
    <submittedName>
        <fullName evidence="1">Uncharacterized protein</fullName>
    </submittedName>
</protein>
<evidence type="ECO:0000313" key="1">
    <source>
        <dbReference type="EMBL" id="JAD84795.1"/>
    </source>
</evidence>
<dbReference type="AlphaFoldDB" id="A0A0A9DGN9"/>
<organism evidence="1">
    <name type="scientific">Arundo donax</name>
    <name type="common">Giant reed</name>
    <name type="synonym">Donax arundinaceus</name>
    <dbReference type="NCBI Taxonomy" id="35708"/>
    <lineage>
        <taxon>Eukaryota</taxon>
        <taxon>Viridiplantae</taxon>
        <taxon>Streptophyta</taxon>
        <taxon>Embryophyta</taxon>
        <taxon>Tracheophyta</taxon>
        <taxon>Spermatophyta</taxon>
        <taxon>Magnoliopsida</taxon>
        <taxon>Liliopsida</taxon>
        <taxon>Poales</taxon>
        <taxon>Poaceae</taxon>
        <taxon>PACMAD clade</taxon>
        <taxon>Arundinoideae</taxon>
        <taxon>Arundineae</taxon>
        <taxon>Arundo</taxon>
    </lineage>
</organism>
<name>A0A0A9DGN9_ARUDO</name>
<proteinExistence type="predicted"/>
<dbReference type="EMBL" id="GBRH01213100">
    <property type="protein sequence ID" value="JAD84795.1"/>
    <property type="molecule type" value="Transcribed_RNA"/>
</dbReference>